<dbReference type="Pfam" id="PF13489">
    <property type="entry name" value="Methyltransf_23"/>
    <property type="match status" value="1"/>
</dbReference>
<reference evidence="2" key="1">
    <citation type="submission" date="2023-04" db="EMBL/GenBank/DDBJ databases">
        <title>Black Yeasts Isolated from many extreme environments.</title>
        <authorList>
            <person name="Coleine C."/>
            <person name="Stajich J.E."/>
            <person name="Selbmann L."/>
        </authorList>
    </citation>
    <scope>NUCLEOTIDE SEQUENCE</scope>
    <source>
        <strain evidence="2">CCFEE 5312</strain>
    </source>
</reference>
<evidence type="ECO:0000313" key="2">
    <source>
        <dbReference type="EMBL" id="KAK3055122.1"/>
    </source>
</evidence>
<dbReference type="InterPro" id="IPR029063">
    <property type="entry name" value="SAM-dependent_MTases_sf"/>
</dbReference>
<comment type="caution">
    <text evidence="2">The sequence shown here is derived from an EMBL/GenBank/DDBJ whole genome shotgun (WGS) entry which is preliminary data.</text>
</comment>
<dbReference type="Gene3D" id="3.40.50.150">
    <property type="entry name" value="Vaccinia Virus protein VP39"/>
    <property type="match status" value="1"/>
</dbReference>
<accession>A0AAJ0GD85</accession>
<dbReference type="PANTHER" id="PTHR43591:SF24">
    <property type="entry name" value="2-METHOXY-6-POLYPRENYL-1,4-BENZOQUINOL METHYLASE, MITOCHONDRIAL"/>
    <property type="match status" value="1"/>
</dbReference>
<dbReference type="Proteomes" id="UP001271007">
    <property type="component" value="Unassembled WGS sequence"/>
</dbReference>
<dbReference type="PANTHER" id="PTHR43591">
    <property type="entry name" value="METHYLTRANSFERASE"/>
    <property type="match status" value="1"/>
</dbReference>
<dbReference type="SUPFAM" id="SSF53335">
    <property type="entry name" value="S-adenosyl-L-methionine-dependent methyltransferases"/>
    <property type="match status" value="1"/>
</dbReference>
<gene>
    <name evidence="2" type="ORF">LTR09_003675</name>
</gene>
<evidence type="ECO:0000256" key="1">
    <source>
        <dbReference type="SAM" id="MobiDB-lite"/>
    </source>
</evidence>
<dbReference type="GO" id="GO:0008168">
    <property type="term" value="F:methyltransferase activity"/>
    <property type="evidence" value="ECO:0007669"/>
    <property type="project" value="TreeGrafter"/>
</dbReference>
<sequence length="368" mass="42725">MSQAISQANVHANPQANMQASSQAHQLIVERREWADRHYYTVRDDSSAEGVVVYPFPIDEMECERLDMLHCLIHDHALEGRSYMSDLRPTSRRQKVLDVGCGTGIYCYEVARSNPNLDVVGIDLFDMVPGRMPQNTRIVTPIDFNLPSWPFAAREFDLIRNAGLSGSVQDWGSHIRKCYHYLRSGGFWESLEIDWMPQIRQDYRPTPEEIAEVGSEERWWQRTMHEIGPVQRWSECMQDASRRLGKPLGYPGNMQHLLEAEGFDRFIHKVDRLHLKPQIIDEFGVRRYADNDSAECSIENLVKCSMFQMEERTERGQTYSYAPVLEGLSMYLLTQCCEPRWDPASVRELCLDVAKTCYSKRRPVYFNL</sequence>
<keyword evidence="3" id="KW-1185">Reference proteome</keyword>
<protein>
    <recommendedName>
        <fullName evidence="4">Methyltransferase</fullName>
    </recommendedName>
</protein>
<dbReference type="CDD" id="cd02440">
    <property type="entry name" value="AdoMet_MTases"/>
    <property type="match status" value="1"/>
</dbReference>
<evidence type="ECO:0008006" key="4">
    <source>
        <dbReference type="Google" id="ProtNLM"/>
    </source>
</evidence>
<dbReference type="EMBL" id="JAWDJX010000009">
    <property type="protein sequence ID" value="KAK3055122.1"/>
    <property type="molecule type" value="Genomic_DNA"/>
</dbReference>
<feature type="region of interest" description="Disordered" evidence="1">
    <location>
        <begin position="1"/>
        <end position="22"/>
    </location>
</feature>
<organism evidence="2 3">
    <name type="scientific">Extremus antarcticus</name>
    <dbReference type="NCBI Taxonomy" id="702011"/>
    <lineage>
        <taxon>Eukaryota</taxon>
        <taxon>Fungi</taxon>
        <taxon>Dikarya</taxon>
        <taxon>Ascomycota</taxon>
        <taxon>Pezizomycotina</taxon>
        <taxon>Dothideomycetes</taxon>
        <taxon>Dothideomycetidae</taxon>
        <taxon>Mycosphaerellales</taxon>
        <taxon>Extremaceae</taxon>
        <taxon>Extremus</taxon>
    </lineage>
</organism>
<dbReference type="AlphaFoldDB" id="A0AAJ0GD85"/>
<name>A0AAJ0GD85_9PEZI</name>
<proteinExistence type="predicted"/>
<evidence type="ECO:0000313" key="3">
    <source>
        <dbReference type="Proteomes" id="UP001271007"/>
    </source>
</evidence>